<comment type="similarity">
    <text evidence="1">Belongs to the transferase hexapeptide repeat family.</text>
</comment>
<dbReference type="GO" id="GO:0008374">
    <property type="term" value="F:O-acyltransferase activity"/>
    <property type="evidence" value="ECO:0007669"/>
    <property type="project" value="TreeGrafter"/>
</dbReference>
<dbReference type="SUPFAM" id="SSF51161">
    <property type="entry name" value="Trimeric LpxA-like enzymes"/>
    <property type="match status" value="1"/>
</dbReference>
<evidence type="ECO:0008006" key="7">
    <source>
        <dbReference type="Google" id="ProtNLM"/>
    </source>
</evidence>
<dbReference type="Proteomes" id="UP000176009">
    <property type="component" value="Unassembled WGS sequence"/>
</dbReference>
<keyword evidence="5" id="KW-1185">Reference proteome</keyword>
<dbReference type="InterPro" id="IPR011004">
    <property type="entry name" value="Trimer_LpxA-like_sf"/>
</dbReference>
<keyword evidence="2" id="KW-0808">Transferase</keyword>
<dbReference type="OrthoDB" id="9812571at2"/>
<gene>
    <name evidence="4" type="ORF">APR40_00590</name>
    <name evidence="3" type="ORF">BHS39_00590</name>
</gene>
<dbReference type="Pfam" id="PF00132">
    <property type="entry name" value="Hexapep"/>
    <property type="match status" value="1"/>
</dbReference>
<evidence type="ECO:0000313" key="3">
    <source>
        <dbReference type="EMBL" id="OEY73957.1"/>
    </source>
</evidence>
<evidence type="ECO:0000313" key="5">
    <source>
        <dbReference type="Proteomes" id="UP000176009"/>
    </source>
</evidence>
<dbReference type="AlphaFoldDB" id="A0A2N0U568"/>
<protein>
    <recommendedName>
        <fullName evidence="7">Acetyltransferase</fullName>
    </recommendedName>
</protein>
<evidence type="ECO:0000256" key="2">
    <source>
        <dbReference type="ARBA" id="ARBA00022679"/>
    </source>
</evidence>
<accession>A0A2N0U568</accession>
<dbReference type="Proteomes" id="UP000232533">
    <property type="component" value="Unassembled WGS sequence"/>
</dbReference>
<dbReference type="PANTHER" id="PTHR23416:SF23">
    <property type="entry name" value="ACETYLTRANSFERASE C18B11.09C-RELATED"/>
    <property type="match status" value="1"/>
</dbReference>
<evidence type="ECO:0000313" key="6">
    <source>
        <dbReference type="Proteomes" id="UP000232533"/>
    </source>
</evidence>
<sequence>MNPVKAIKSDRIGPDIFWTHWMLFFETTSNFLGRKKLKAFGENSSLRPYATIVGSRNISVGKNVVIRSFSQIHCGKNGIITIEDDVLIAPNVFITTNNHFFSDIRTPIRLQGGSAKDILIKSGSWISTGAVILPGVTVGKNSVVAAGAIVNKDVPDNTVVAGVPAKIIKKIL</sequence>
<proteinExistence type="inferred from homology"/>
<dbReference type="PANTHER" id="PTHR23416">
    <property type="entry name" value="SIALIC ACID SYNTHASE-RELATED"/>
    <property type="match status" value="1"/>
</dbReference>
<dbReference type="Gene3D" id="2.160.10.10">
    <property type="entry name" value="Hexapeptide repeat proteins"/>
    <property type="match status" value="1"/>
</dbReference>
<name>A0A2N0U568_9FLAO</name>
<comment type="caution">
    <text evidence="4">The sequence shown here is derived from an EMBL/GenBank/DDBJ whole genome shotgun (WGS) entry which is preliminary data.</text>
</comment>
<evidence type="ECO:0000313" key="4">
    <source>
        <dbReference type="EMBL" id="PKD22157.1"/>
    </source>
</evidence>
<evidence type="ECO:0000256" key="1">
    <source>
        <dbReference type="ARBA" id="ARBA00007274"/>
    </source>
</evidence>
<organism evidence="4 6">
    <name type="scientific">Salegentibacter salarius</name>
    <dbReference type="NCBI Taxonomy" id="435906"/>
    <lineage>
        <taxon>Bacteria</taxon>
        <taxon>Pseudomonadati</taxon>
        <taxon>Bacteroidota</taxon>
        <taxon>Flavobacteriia</taxon>
        <taxon>Flavobacteriales</taxon>
        <taxon>Flavobacteriaceae</taxon>
        <taxon>Salegentibacter</taxon>
    </lineage>
</organism>
<dbReference type="InterPro" id="IPR001451">
    <property type="entry name" value="Hexapep"/>
</dbReference>
<dbReference type="CDD" id="cd04647">
    <property type="entry name" value="LbH_MAT_like"/>
    <property type="match status" value="1"/>
</dbReference>
<dbReference type="InterPro" id="IPR051159">
    <property type="entry name" value="Hexapeptide_acetyltransf"/>
</dbReference>
<dbReference type="EMBL" id="LKTR01000001">
    <property type="protein sequence ID" value="PKD22157.1"/>
    <property type="molecule type" value="Genomic_DNA"/>
</dbReference>
<reference evidence="3 5" key="2">
    <citation type="submission" date="2016-09" db="EMBL/GenBank/DDBJ databases">
        <title>Genome Sequence of Salegentibacter salarius,Isolated from a Marine Solar Saltern of the Yellow Sea in South Korea.</title>
        <authorList>
            <person name="Zheng Q."/>
            <person name="Liu Y."/>
        </authorList>
    </citation>
    <scope>NUCLEOTIDE SEQUENCE [LARGE SCALE GENOMIC DNA]</scope>
    <source>
        <strain evidence="3 5">KCTC 12974</strain>
    </source>
</reference>
<dbReference type="RefSeq" id="WP_070052517.1">
    <property type="nucleotide sequence ID" value="NZ_FVZF01000001.1"/>
</dbReference>
<dbReference type="EMBL" id="MJBR01000001">
    <property type="protein sequence ID" value="OEY73957.1"/>
    <property type="molecule type" value="Genomic_DNA"/>
</dbReference>
<reference evidence="4 6" key="1">
    <citation type="submission" date="2015-10" db="EMBL/GenBank/DDBJ databases">
        <title>Draft genome sequence of Salegentibacter salinarum KCTC 12975.</title>
        <authorList>
            <person name="Lin W."/>
            <person name="Zheng Q."/>
        </authorList>
    </citation>
    <scope>NUCLEOTIDE SEQUENCE [LARGE SCALE GENOMIC DNA]</scope>
    <source>
        <strain evidence="4 6">KCTC 12974</strain>
    </source>
</reference>